<evidence type="ECO:0000256" key="2">
    <source>
        <dbReference type="ARBA" id="ARBA00022797"/>
    </source>
</evidence>
<dbReference type="GO" id="GO:0018485">
    <property type="term" value="F:salicylaldehyde dehydrogenase (NAD+) activity"/>
    <property type="evidence" value="ECO:0007669"/>
    <property type="project" value="UniProtKB-EC"/>
</dbReference>
<dbReference type="FunFam" id="3.40.605.10:FF:000007">
    <property type="entry name" value="NAD/NADP-dependent betaine aldehyde dehydrogenase"/>
    <property type="match status" value="1"/>
</dbReference>
<dbReference type="InterPro" id="IPR015590">
    <property type="entry name" value="Aldehyde_DH_dom"/>
</dbReference>
<dbReference type="Proteomes" id="UP000189935">
    <property type="component" value="Chromosome I"/>
</dbReference>
<dbReference type="PANTHER" id="PTHR42986">
    <property type="entry name" value="BENZALDEHYDE DEHYDROGENASE YFMT"/>
    <property type="match status" value="1"/>
</dbReference>
<dbReference type="InterPro" id="IPR029510">
    <property type="entry name" value="Ald_DH_CS_GLU"/>
</dbReference>
<comment type="catalytic activity">
    <reaction evidence="6">
        <text>salicylaldehyde + NAD(+) + H2O = salicylate + NADH + 2 H(+)</text>
        <dbReference type="Rhea" id="RHEA:18537"/>
        <dbReference type="ChEBI" id="CHEBI:15377"/>
        <dbReference type="ChEBI" id="CHEBI:15378"/>
        <dbReference type="ChEBI" id="CHEBI:16008"/>
        <dbReference type="ChEBI" id="CHEBI:30762"/>
        <dbReference type="ChEBI" id="CHEBI:57540"/>
        <dbReference type="ChEBI" id="CHEBI:57945"/>
        <dbReference type="EC" id="1.2.1.65"/>
    </reaction>
</comment>
<evidence type="ECO:0000256" key="8">
    <source>
        <dbReference type="ARBA" id="ARBA00070319"/>
    </source>
</evidence>
<evidence type="ECO:0000313" key="13">
    <source>
        <dbReference type="Proteomes" id="UP000189935"/>
    </source>
</evidence>
<dbReference type="Gene3D" id="3.40.309.10">
    <property type="entry name" value="Aldehyde Dehydrogenase, Chain A, domain 2"/>
    <property type="match status" value="1"/>
</dbReference>
<evidence type="ECO:0000256" key="6">
    <source>
        <dbReference type="ARBA" id="ARBA00050596"/>
    </source>
</evidence>
<protein>
    <recommendedName>
        <fullName evidence="8">Salicylaldehyde dehydrogenase</fullName>
        <ecNumber evidence="7">1.2.1.65</ecNumber>
    </recommendedName>
</protein>
<dbReference type="OrthoDB" id="9812625at2"/>
<dbReference type="EMBL" id="LT670844">
    <property type="protein sequence ID" value="SHL74475.1"/>
    <property type="molecule type" value="Genomic_DNA"/>
</dbReference>
<name>A0A1M7D4U7_9BRAD</name>
<keyword evidence="2" id="KW-0058">Aromatic hydrocarbons catabolism</keyword>
<gene>
    <name evidence="12" type="ORF">SAMN05444159_6711</name>
</gene>
<dbReference type="InterPro" id="IPR016161">
    <property type="entry name" value="Ald_DH/histidinol_DH"/>
</dbReference>
<comment type="pathway">
    <text evidence="5">Aromatic compound metabolism; naphthalene degradation.</text>
</comment>
<comment type="similarity">
    <text evidence="1 10">Belongs to the aldehyde dehydrogenase family.</text>
</comment>
<dbReference type="RefSeq" id="WP_079543833.1">
    <property type="nucleotide sequence ID" value="NZ_LT670844.1"/>
</dbReference>
<evidence type="ECO:0000256" key="4">
    <source>
        <dbReference type="ARBA" id="ARBA00023027"/>
    </source>
</evidence>
<dbReference type="InterPro" id="IPR016163">
    <property type="entry name" value="Ald_DH_C"/>
</dbReference>
<evidence type="ECO:0000256" key="1">
    <source>
        <dbReference type="ARBA" id="ARBA00009986"/>
    </source>
</evidence>
<dbReference type="PANTHER" id="PTHR42986:SF1">
    <property type="entry name" value="BENZALDEHYDE DEHYDROGENASE YFMT"/>
    <property type="match status" value="1"/>
</dbReference>
<evidence type="ECO:0000256" key="7">
    <source>
        <dbReference type="ARBA" id="ARBA00066992"/>
    </source>
</evidence>
<dbReference type="EC" id="1.2.1.65" evidence="7"/>
<evidence type="ECO:0000256" key="9">
    <source>
        <dbReference type="PROSITE-ProRule" id="PRU10007"/>
    </source>
</evidence>
<dbReference type="InterPro" id="IPR016160">
    <property type="entry name" value="Ald_DH_CS_CYS"/>
</dbReference>
<feature type="domain" description="Aldehyde dehydrogenase" evidence="11">
    <location>
        <begin position="22"/>
        <end position="479"/>
    </location>
</feature>
<evidence type="ECO:0000256" key="10">
    <source>
        <dbReference type="RuleBase" id="RU003345"/>
    </source>
</evidence>
<reference evidence="12 13" key="1">
    <citation type="submission" date="2016-11" db="EMBL/GenBank/DDBJ databases">
        <authorList>
            <person name="Jaros S."/>
            <person name="Januszkiewicz K."/>
            <person name="Wedrychowicz H."/>
        </authorList>
    </citation>
    <scope>NUCLEOTIDE SEQUENCE [LARGE SCALE GENOMIC DNA]</scope>
    <source>
        <strain evidence="12 13">GAS499</strain>
    </source>
</reference>
<dbReference type="Pfam" id="PF00171">
    <property type="entry name" value="Aldedh"/>
    <property type="match status" value="1"/>
</dbReference>
<keyword evidence="4" id="KW-0520">NAD</keyword>
<dbReference type="PROSITE" id="PS00687">
    <property type="entry name" value="ALDEHYDE_DEHYDR_GLU"/>
    <property type="match status" value="1"/>
</dbReference>
<dbReference type="InterPro" id="IPR016162">
    <property type="entry name" value="Ald_DH_N"/>
</dbReference>
<feature type="active site" evidence="9">
    <location>
        <position position="258"/>
    </location>
</feature>
<keyword evidence="3 10" id="KW-0560">Oxidoreductase</keyword>
<sequence>MSASFEMINGIPNYNLYIAGQWTRSLRNETTESTNPATGELFARVQQAGVAETEKAITAAHKSYKAWFETPVSAREAVFLRAADVLAAKAKDITEVLVAESGSVFGKAGFEVGYCFDLLRTAAAEMRRSPGETMPLTAPGQFGFTIRQPLGVIAGIAPFNAPFLLAMKKVVLALAAGNGFVLKPSELTPVTGLKIAEVFDEAGLPHGLLSVIPGPAAEIGAAIFADPRVRMITFTGSTHTGRMLAVEAAKTLKRFTLEMGGKSPLIVLGDADVDYAVKAAAFGIFFHQGQVCMANSRILVEEPIFDAFCERFAAVAQSLKVGDPREPDTVIGPLIRGTQCAVIDGHVEDAVSKGAKLMCGATHKDQYYWPTVLSGVTSDMRIFHEESFGPVTSIIKVRDHEEALEIANATDYGLSSGVITNNMQKALDLAFGLESGMVHLNDCTVSDEPHVPFGGVKNSGYGREGGRFSMEEMTELKWITVQRGQRAFPI</sequence>
<dbReference type="PROSITE" id="PS00070">
    <property type="entry name" value="ALDEHYDE_DEHYDR_CYS"/>
    <property type="match status" value="1"/>
</dbReference>
<accession>A0A1M7D4U7</accession>
<evidence type="ECO:0000256" key="5">
    <source>
        <dbReference type="ARBA" id="ARBA00035632"/>
    </source>
</evidence>
<dbReference type="CDD" id="cd07150">
    <property type="entry name" value="ALDH_VaniDH_like"/>
    <property type="match status" value="1"/>
</dbReference>
<dbReference type="FunFam" id="3.40.309.10:FF:000010">
    <property type="entry name" value="Gamma-aminobutyraldehyde dehydrogenase"/>
    <property type="match status" value="1"/>
</dbReference>
<dbReference type="SUPFAM" id="SSF53720">
    <property type="entry name" value="ALDH-like"/>
    <property type="match status" value="1"/>
</dbReference>
<evidence type="ECO:0000256" key="3">
    <source>
        <dbReference type="ARBA" id="ARBA00023002"/>
    </source>
</evidence>
<dbReference type="AlphaFoldDB" id="A0A1M7D4U7"/>
<evidence type="ECO:0000259" key="11">
    <source>
        <dbReference type="Pfam" id="PF00171"/>
    </source>
</evidence>
<evidence type="ECO:0000313" key="12">
    <source>
        <dbReference type="EMBL" id="SHL74475.1"/>
    </source>
</evidence>
<organism evidence="12 13">
    <name type="scientific">Bradyrhizobium lablabi</name>
    <dbReference type="NCBI Taxonomy" id="722472"/>
    <lineage>
        <taxon>Bacteria</taxon>
        <taxon>Pseudomonadati</taxon>
        <taxon>Pseudomonadota</taxon>
        <taxon>Alphaproteobacteria</taxon>
        <taxon>Hyphomicrobiales</taxon>
        <taxon>Nitrobacteraceae</taxon>
        <taxon>Bradyrhizobium</taxon>
    </lineage>
</organism>
<proteinExistence type="inferred from homology"/>
<dbReference type="Gene3D" id="3.40.605.10">
    <property type="entry name" value="Aldehyde Dehydrogenase, Chain A, domain 1"/>
    <property type="match status" value="1"/>
</dbReference>